<dbReference type="GO" id="GO:0004515">
    <property type="term" value="F:nicotinate-nucleotide adenylyltransferase activity"/>
    <property type="evidence" value="ECO:0007669"/>
    <property type="project" value="UniProtKB-UniRule"/>
</dbReference>
<keyword evidence="6 11" id="KW-0548">Nucleotidyltransferase</keyword>
<evidence type="ECO:0000256" key="2">
    <source>
        <dbReference type="ARBA" id="ARBA00005019"/>
    </source>
</evidence>
<comment type="pathway">
    <text evidence="2 11">Cofactor biosynthesis; NAD(+) biosynthesis; deamido-NAD(+) from nicotinate D-ribonucleotide: step 1/1.</text>
</comment>
<evidence type="ECO:0000256" key="7">
    <source>
        <dbReference type="ARBA" id="ARBA00022741"/>
    </source>
</evidence>
<dbReference type="KEGG" id="acz:Acaty_c2675"/>
<evidence type="ECO:0000256" key="5">
    <source>
        <dbReference type="ARBA" id="ARBA00022679"/>
    </source>
</evidence>
<keyword evidence="4 11" id="KW-0662">Pyridine nucleotide biosynthesis</keyword>
<dbReference type="PANTHER" id="PTHR39321">
    <property type="entry name" value="NICOTINATE-NUCLEOTIDE ADENYLYLTRANSFERASE-RELATED"/>
    <property type="match status" value="1"/>
</dbReference>
<evidence type="ECO:0000256" key="11">
    <source>
        <dbReference type="HAMAP-Rule" id="MF_00244"/>
    </source>
</evidence>
<evidence type="ECO:0000256" key="1">
    <source>
        <dbReference type="ARBA" id="ARBA00002324"/>
    </source>
</evidence>
<dbReference type="InterPro" id="IPR004821">
    <property type="entry name" value="Cyt_trans-like"/>
</dbReference>
<dbReference type="EC" id="2.7.7.18" evidence="11"/>
<organism evidence="13 14">
    <name type="scientific">Acidithiobacillus caldus (strain ATCC 51756 / DSM 8584 / KU)</name>
    <dbReference type="NCBI Taxonomy" id="637389"/>
    <lineage>
        <taxon>Bacteria</taxon>
        <taxon>Pseudomonadati</taxon>
        <taxon>Pseudomonadota</taxon>
        <taxon>Acidithiobacillia</taxon>
        <taxon>Acidithiobacillales</taxon>
        <taxon>Acidithiobacillaceae</taxon>
        <taxon>Acidithiobacillus</taxon>
    </lineage>
</organism>
<dbReference type="NCBIfam" id="TIGR00482">
    <property type="entry name" value="nicotinate (nicotinamide) nucleotide adenylyltransferase"/>
    <property type="match status" value="1"/>
</dbReference>
<evidence type="ECO:0000256" key="8">
    <source>
        <dbReference type="ARBA" id="ARBA00022840"/>
    </source>
</evidence>
<dbReference type="SUPFAM" id="SSF52374">
    <property type="entry name" value="Nucleotidylyl transferase"/>
    <property type="match status" value="1"/>
</dbReference>
<dbReference type="HOGENOM" id="CLU_069765_0_0_6"/>
<dbReference type="PANTHER" id="PTHR39321:SF3">
    <property type="entry name" value="PHOSPHOPANTETHEINE ADENYLYLTRANSFERASE"/>
    <property type="match status" value="1"/>
</dbReference>
<protein>
    <recommendedName>
        <fullName evidence="11">Probable nicotinate-nucleotide adenylyltransferase</fullName>
        <ecNumber evidence="11">2.7.7.18</ecNumber>
    </recommendedName>
    <alternativeName>
        <fullName evidence="11">Deamido-NAD(+) diphosphorylase</fullName>
    </alternativeName>
    <alternativeName>
        <fullName evidence="11">Deamido-NAD(+) pyrophosphorylase</fullName>
    </alternativeName>
    <alternativeName>
        <fullName evidence="11">Nicotinate mononucleotide adenylyltransferase</fullName>
        <shortName evidence="11">NaMN adenylyltransferase</shortName>
    </alternativeName>
</protein>
<dbReference type="NCBIfam" id="TIGR00125">
    <property type="entry name" value="cyt_tran_rel"/>
    <property type="match status" value="1"/>
</dbReference>
<comment type="function">
    <text evidence="1 11">Catalyzes the reversible adenylation of nicotinate mononucleotide (NaMN) to nicotinic acid adenine dinucleotide (NaAD).</text>
</comment>
<keyword evidence="8 11" id="KW-0067">ATP-binding</keyword>
<evidence type="ECO:0000256" key="9">
    <source>
        <dbReference type="ARBA" id="ARBA00023027"/>
    </source>
</evidence>
<dbReference type="Gene3D" id="3.40.50.620">
    <property type="entry name" value="HUPs"/>
    <property type="match status" value="1"/>
</dbReference>
<dbReference type="GO" id="GO:0009435">
    <property type="term" value="P:NAD+ biosynthetic process"/>
    <property type="evidence" value="ECO:0007669"/>
    <property type="project" value="UniProtKB-UniRule"/>
</dbReference>
<dbReference type="NCBIfam" id="NF000839">
    <property type="entry name" value="PRK00071.1-1"/>
    <property type="match status" value="1"/>
</dbReference>
<evidence type="ECO:0000313" key="13">
    <source>
        <dbReference type="EMBL" id="AIA56513.1"/>
    </source>
</evidence>
<evidence type="ECO:0000256" key="4">
    <source>
        <dbReference type="ARBA" id="ARBA00022642"/>
    </source>
</evidence>
<dbReference type="HAMAP" id="MF_00244">
    <property type="entry name" value="NaMN_adenylyltr"/>
    <property type="match status" value="1"/>
</dbReference>
<dbReference type="NCBIfam" id="NF000840">
    <property type="entry name" value="PRK00071.1-3"/>
    <property type="match status" value="1"/>
</dbReference>
<comment type="similarity">
    <text evidence="3 11">Belongs to the NadD family.</text>
</comment>
<evidence type="ECO:0000313" key="14">
    <source>
        <dbReference type="Proteomes" id="UP000005522"/>
    </source>
</evidence>
<dbReference type="GO" id="GO:0005524">
    <property type="term" value="F:ATP binding"/>
    <property type="evidence" value="ECO:0007669"/>
    <property type="project" value="UniProtKB-KW"/>
</dbReference>
<dbReference type="UniPathway" id="UPA00253">
    <property type="reaction ID" value="UER00332"/>
</dbReference>
<evidence type="ECO:0000259" key="12">
    <source>
        <dbReference type="Pfam" id="PF01467"/>
    </source>
</evidence>
<evidence type="ECO:0000256" key="3">
    <source>
        <dbReference type="ARBA" id="ARBA00009014"/>
    </source>
</evidence>
<name>A0A059ZYH6_ACICK</name>
<dbReference type="Pfam" id="PF01467">
    <property type="entry name" value="CTP_transf_like"/>
    <property type="match status" value="1"/>
</dbReference>
<gene>
    <name evidence="11" type="primary">nadD</name>
    <name evidence="13" type="ORF">Acaty_c2675</name>
</gene>
<accession>A0A059ZYH6</accession>
<dbReference type="AlphaFoldDB" id="A0A059ZYH6"/>
<dbReference type="Proteomes" id="UP000005522">
    <property type="component" value="Chromosome"/>
</dbReference>
<dbReference type="InterPro" id="IPR014729">
    <property type="entry name" value="Rossmann-like_a/b/a_fold"/>
</dbReference>
<reference evidence="13 14" key="1">
    <citation type="journal article" date="2009" name="J. Bacteriol.">
        <title>Draft genome sequence of the extremely acidophilic bacterium Acidithiobacillus caldus ATCC 51756 reveals metabolic versatility in the genus Acidithiobacillus.</title>
        <authorList>
            <person name="Valdes J."/>
            <person name="Quatrini R."/>
            <person name="Hallberg K."/>
            <person name="Dopson M."/>
            <person name="Valenzuela P.D."/>
            <person name="Holmes D.S."/>
        </authorList>
    </citation>
    <scope>NUCLEOTIDE SEQUENCE [LARGE SCALE GENOMIC DNA]</scope>
    <source>
        <strain evidence="14">ATCC 51756 / DSM 8584 / KU</strain>
    </source>
</reference>
<dbReference type="EMBL" id="CP005986">
    <property type="protein sequence ID" value="AIA56513.1"/>
    <property type="molecule type" value="Genomic_DNA"/>
</dbReference>
<keyword evidence="9 11" id="KW-0520">NAD</keyword>
<sequence>MKHDLVILGGTFDPVHYGHLRALEEVREALGLPKALLIPAGSPPHRQSPWAPARHRLEMVRRAVSRYPQLEVCSFEVERDGPSYTVDTLRHLRETHGAASLSMVIGMDAFLRFDTWREWEAILDLAHLVVTGRPGWPAAELPEALRQALYRRRCDDLAALRRERAGKIAFFNVSALEISATRIRSLLAEGRSAAFLLPDAVLEYIVAERLYCSP</sequence>
<evidence type="ECO:0000256" key="6">
    <source>
        <dbReference type="ARBA" id="ARBA00022695"/>
    </source>
</evidence>
<keyword evidence="5 11" id="KW-0808">Transferase</keyword>
<keyword evidence="7 11" id="KW-0547">Nucleotide-binding</keyword>
<dbReference type="InterPro" id="IPR005248">
    <property type="entry name" value="NadD/NMNAT"/>
</dbReference>
<evidence type="ECO:0000256" key="10">
    <source>
        <dbReference type="ARBA" id="ARBA00048721"/>
    </source>
</evidence>
<proteinExistence type="inferred from homology"/>
<comment type="catalytic activity">
    <reaction evidence="10 11">
        <text>nicotinate beta-D-ribonucleotide + ATP + H(+) = deamido-NAD(+) + diphosphate</text>
        <dbReference type="Rhea" id="RHEA:22860"/>
        <dbReference type="ChEBI" id="CHEBI:15378"/>
        <dbReference type="ChEBI" id="CHEBI:30616"/>
        <dbReference type="ChEBI" id="CHEBI:33019"/>
        <dbReference type="ChEBI" id="CHEBI:57502"/>
        <dbReference type="ChEBI" id="CHEBI:58437"/>
        <dbReference type="EC" id="2.7.7.18"/>
    </reaction>
</comment>
<dbReference type="eggNOG" id="COG1057">
    <property type="taxonomic scope" value="Bacteria"/>
</dbReference>
<dbReference type="CDD" id="cd02165">
    <property type="entry name" value="NMNAT"/>
    <property type="match status" value="1"/>
</dbReference>
<feature type="domain" description="Cytidyltransferase-like" evidence="12">
    <location>
        <begin position="7"/>
        <end position="184"/>
    </location>
</feature>